<name>A0A6C0UU39_HALVO</name>
<proteinExistence type="predicted"/>
<dbReference type="Proteomes" id="UP000465667">
    <property type="component" value="Chromosome"/>
</dbReference>
<dbReference type="GeneID" id="44083335"/>
<dbReference type="AlphaFoldDB" id="A0A6C0UU39"/>
<dbReference type="RefSeq" id="WP_163488855.1">
    <property type="nucleotide sequence ID" value="NZ_CP048738.1"/>
</dbReference>
<evidence type="ECO:0000313" key="2">
    <source>
        <dbReference type="EMBL" id="QIB78073.1"/>
    </source>
</evidence>
<feature type="compositionally biased region" description="Acidic residues" evidence="1">
    <location>
        <begin position="533"/>
        <end position="558"/>
    </location>
</feature>
<dbReference type="EMBL" id="CP048738">
    <property type="protein sequence ID" value="QIB78073.1"/>
    <property type="molecule type" value="Genomic_DNA"/>
</dbReference>
<evidence type="ECO:0000256" key="1">
    <source>
        <dbReference type="SAM" id="MobiDB-lite"/>
    </source>
</evidence>
<dbReference type="NCBIfam" id="NF038316">
    <property type="entry name" value="DrmE_fam"/>
    <property type="match status" value="1"/>
</dbReference>
<dbReference type="InterPro" id="IPR049794">
    <property type="entry name" value="DrmE"/>
</dbReference>
<evidence type="ECO:0000313" key="3">
    <source>
        <dbReference type="Proteomes" id="UP000465667"/>
    </source>
</evidence>
<reference evidence="2 3" key="1">
    <citation type="submission" date="2020-02" db="EMBL/GenBank/DDBJ databases">
        <title>Whole genome sequence of Haloferax alexandrinus pws1.</title>
        <authorList>
            <person name="Verma D.K."/>
            <person name="Gopal K."/>
            <person name="Prasad E.S."/>
        </authorList>
    </citation>
    <scope>NUCLEOTIDE SEQUENCE [LARGE SCALE GENOMIC DNA]</scope>
    <source>
        <strain evidence="3">wsp1</strain>
    </source>
</reference>
<sequence length="821" mass="93079">MPLSALFDTPAVNRPFISSGNLADEELLVNFPATTRVHAGLLNAMVERGQDVVVVTPSDRAEFLHLHALEALFGPKVDGRNAVFLLSSNTEFRERFRQLAPTSLQPPHDKARYAREETPIANVTTDGSLATVTKNQNHPDKPARFLFSYTSTRIPSDDVGNRVRCVIYDDSVKYDEERLSRLLKWKQRNDVPAIIYFTSNPTSDLVRKLRKRAFLWTWPPRLLSTVVESDRDSGHEWMHTDEEVSPTTRHSQVVARREQNRASGLSIDVHTCGGGDLLTALKRANNRRAKLEYLTRKLDADILKRGQQLVRYALGSFRELLTPLDVADFHARRTTISSRLAQLDRFAGRIASDPEASPATGTFRDVVSALEELEEVWDDVPASDKKQGVLVDNLLYGALNRGYSISVVTATESQQQALTTFLQSDHAALYRDLGDDLSLHDTHSIRSADPTDHVVLYGALRWGDRDLLRTDVATDAIVLAYPIEMGLLHSQVDALEDSFESIADAPFWNVIDKLTHIATDESADVERVNIDLPEYEEPSTSDLGEDISVDETEGEDLGEIVRGYETNYEDSDDFDPTEYETSSTQQTTTVGGRTETDCLNIHFDDGLSMYLRKDTKVFTMREGHDKLFKKNASRLKEHDVVVHLEDVDDMRDQLYTLIRDRGDIGLYYYANLWKVNLEAALEQTGDNLDDFVKKMEQQGLDKNRGTYERWYKMEVHRTRSKKSFWAIADAYDLEGVKEDFNQVWNAVQEMETIYTRLKKALRQTALRSAAEGTLDDVMLSESPDIRLSDFEIGKYLFRLDVKSIEKGVEAKSSQIGRLRGF</sequence>
<feature type="compositionally biased region" description="Low complexity" evidence="1">
    <location>
        <begin position="579"/>
        <end position="591"/>
    </location>
</feature>
<gene>
    <name evidence="2" type="ORF">G3A49_07960</name>
</gene>
<organism evidence="2 3">
    <name type="scientific">Haloferax volcanii</name>
    <name type="common">Halobacterium volcanii</name>
    <dbReference type="NCBI Taxonomy" id="2246"/>
    <lineage>
        <taxon>Archaea</taxon>
        <taxon>Methanobacteriati</taxon>
        <taxon>Methanobacteriota</taxon>
        <taxon>Stenosarchaea group</taxon>
        <taxon>Halobacteria</taxon>
        <taxon>Halobacteriales</taxon>
        <taxon>Haloferacaceae</taxon>
        <taxon>Haloferax</taxon>
    </lineage>
</organism>
<feature type="region of interest" description="Disordered" evidence="1">
    <location>
        <begin position="533"/>
        <end position="591"/>
    </location>
</feature>
<accession>A0A6C0UU39</accession>
<dbReference type="KEGG" id="hale:G3A49_07960"/>
<protein>
    <submittedName>
        <fullName evidence="2">Uncharacterized protein</fullName>
    </submittedName>
</protein>
<feature type="compositionally biased region" description="Acidic residues" evidence="1">
    <location>
        <begin position="567"/>
        <end position="578"/>
    </location>
</feature>